<reference evidence="2 3" key="1">
    <citation type="submission" date="2017-12" db="EMBL/GenBank/DDBJ databases">
        <title>Comparative genomics of Botrytis spp.</title>
        <authorList>
            <person name="Valero-Jimenez C.A."/>
            <person name="Tapia P."/>
            <person name="Veloso J."/>
            <person name="Silva-Moreno E."/>
            <person name="Staats M."/>
            <person name="Valdes J.H."/>
            <person name="Van Kan J.A.L."/>
        </authorList>
    </citation>
    <scope>NUCLEOTIDE SEQUENCE [LARGE SCALE GENOMIC DNA]</scope>
    <source>
        <strain evidence="2 3">Bh0001</strain>
    </source>
</reference>
<dbReference type="Proteomes" id="UP000297814">
    <property type="component" value="Unassembled WGS sequence"/>
</dbReference>
<proteinExistence type="predicted"/>
<evidence type="ECO:0000313" key="3">
    <source>
        <dbReference type="Proteomes" id="UP000297814"/>
    </source>
</evidence>
<protein>
    <submittedName>
        <fullName evidence="2">Uncharacterized protein</fullName>
    </submittedName>
</protein>
<sequence length="176" mass="19351">MEAPSYSLPVRAKGTQIVVHNALSEENVELGPAADIHLHQKTFDGAGSPEPYSPHAPIQSAPASNDGALQSQNPLRHDNKEQKDSEDGTRIKPEKLDMSATGSIDSQSSPKKKPNGRVLYCDILGPYRTPWLPKLGRKQRQMKKRWYCAAVQAKEAKDKMLAPADVGENPETRDAQ</sequence>
<name>A0A4Z1GRB9_9HELO</name>
<feature type="compositionally biased region" description="Basic and acidic residues" evidence="1">
    <location>
        <begin position="75"/>
        <end position="97"/>
    </location>
</feature>
<feature type="compositionally biased region" description="Polar residues" evidence="1">
    <location>
        <begin position="61"/>
        <end position="74"/>
    </location>
</feature>
<organism evidence="2 3">
    <name type="scientific">Botrytis hyacinthi</name>
    <dbReference type="NCBI Taxonomy" id="278943"/>
    <lineage>
        <taxon>Eukaryota</taxon>
        <taxon>Fungi</taxon>
        <taxon>Dikarya</taxon>
        <taxon>Ascomycota</taxon>
        <taxon>Pezizomycotina</taxon>
        <taxon>Leotiomycetes</taxon>
        <taxon>Helotiales</taxon>
        <taxon>Sclerotiniaceae</taxon>
        <taxon>Botrytis</taxon>
    </lineage>
</organism>
<gene>
    <name evidence="2" type="ORF">BHYA_0135g00330</name>
</gene>
<comment type="caution">
    <text evidence="2">The sequence shown here is derived from an EMBL/GenBank/DDBJ whole genome shotgun (WGS) entry which is preliminary data.</text>
</comment>
<feature type="region of interest" description="Disordered" evidence="1">
    <location>
        <begin position="33"/>
        <end position="117"/>
    </location>
</feature>
<dbReference type="EMBL" id="PQXK01000135">
    <property type="protein sequence ID" value="TGO36127.1"/>
    <property type="molecule type" value="Genomic_DNA"/>
</dbReference>
<evidence type="ECO:0000256" key="1">
    <source>
        <dbReference type="SAM" id="MobiDB-lite"/>
    </source>
</evidence>
<evidence type="ECO:0000313" key="2">
    <source>
        <dbReference type="EMBL" id="TGO36127.1"/>
    </source>
</evidence>
<accession>A0A4Z1GRB9</accession>
<keyword evidence="3" id="KW-1185">Reference proteome</keyword>
<feature type="compositionally biased region" description="Polar residues" evidence="1">
    <location>
        <begin position="100"/>
        <end position="109"/>
    </location>
</feature>
<dbReference type="AlphaFoldDB" id="A0A4Z1GRB9"/>